<evidence type="ECO:0000256" key="2">
    <source>
        <dbReference type="ARBA" id="ARBA00003015"/>
    </source>
</evidence>
<dbReference type="NCBIfam" id="TIGR00091">
    <property type="entry name" value="tRNA (guanosine(46)-N7)-methyltransferase TrmB"/>
    <property type="match status" value="1"/>
</dbReference>
<comment type="caution">
    <text evidence="7">Lacks conserved residue(s) required for the propagation of feature annotation.</text>
</comment>
<gene>
    <name evidence="7 8" type="primary">trmB</name>
    <name evidence="8" type="ORF">KDA27_06095</name>
</gene>
<evidence type="ECO:0000313" key="8">
    <source>
        <dbReference type="EMBL" id="MCA9755356.1"/>
    </source>
</evidence>
<accession>A0A956NBP2</accession>
<dbReference type="EC" id="2.1.1.33" evidence="7"/>
<feature type="binding site" evidence="7">
    <location>
        <position position="41"/>
    </location>
    <ligand>
        <name>S-adenosyl-L-methionine</name>
        <dbReference type="ChEBI" id="CHEBI:59789"/>
    </ligand>
</feature>
<comment type="catalytic activity">
    <reaction evidence="1 7">
        <text>guanosine(46) in tRNA + S-adenosyl-L-methionine = N(7)-methylguanosine(46) in tRNA + S-adenosyl-L-homocysteine</text>
        <dbReference type="Rhea" id="RHEA:42708"/>
        <dbReference type="Rhea" id="RHEA-COMP:10188"/>
        <dbReference type="Rhea" id="RHEA-COMP:10189"/>
        <dbReference type="ChEBI" id="CHEBI:57856"/>
        <dbReference type="ChEBI" id="CHEBI:59789"/>
        <dbReference type="ChEBI" id="CHEBI:74269"/>
        <dbReference type="ChEBI" id="CHEBI:74480"/>
        <dbReference type="EC" id="2.1.1.33"/>
    </reaction>
</comment>
<keyword evidence="4 7" id="KW-0808">Transferase</keyword>
<evidence type="ECO:0000256" key="3">
    <source>
        <dbReference type="ARBA" id="ARBA00022603"/>
    </source>
</evidence>
<proteinExistence type="inferred from homology"/>
<evidence type="ECO:0000256" key="1">
    <source>
        <dbReference type="ARBA" id="ARBA00000142"/>
    </source>
</evidence>
<comment type="pathway">
    <text evidence="7">tRNA modification; N(7)-methylguanine-tRNA biosynthesis.</text>
</comment>
<reference evidence="8" key="1">
    <citation type="submission" date="2020-04" db="EMBL/GenBank/DDBJ databases">
        <authorList>
            <person name="Zhang T."/>
        </authorList>
    </citation>
    <scope>NUCLEOTIDE SEQUENCE</scope>
    <source>
        <strain evidence="8">HKST-UBA02</strain>
    </source>
</reference>
<dbReference type="HAMAP" id="MF_01057">
    <property type="entry name" value="tRNA_methyltr_TrmB"/>
    <property type="match status" value="1"/>
</dbReference>
<evidence type="ECO:0000256" key="5">
    <source>
        <dbReference type="ARBA" id="ARBA00022691"/>
    </source>
</evidence>
<comment type="caution">
    <text evidence="8">The sequence shown here is derived from an EMBL/GenBank/DDBJ whole genome shotgun (WGS) entry which is preliminary data.</text>
</comment>
<reference evidence="8" key="2">
    <citation type="journal article" date="2021" name="Microbiome">
        <title>Successional dynamics and alternative stable states in a saline activated sludge microbial community over 9 years.</title>
        <authorList>
            <person name="Wang Y."/>
            <person name="Ye J."/>
            <person name="Ju F."/>
            <person name="Liu L."/>
            <person name="Boyd J.A."/>
            <person name="Deng Y."/>
            <person name="Parks D.H."/>
            <person name="Jiang X."/>
            <person name="Yin X."/>
            <person name="Woodcroft B.J."/>
            <person name="Tyson G.W."/>
            <person name="Hugenholtz P."/>
            <person name="Polz M.F."/>
            <person name="Zhang T."/>
        </authorList>
    </citation>
    <scope>NUCLEOTIDE SEQUENCE</scope>
    <source>
        <strain evidence="8">HKST-UBA02</strain>
    </source>
</reference>
<protein>
    <recommendedName>
        <fullName evidence="7">tRNA (guanine-N(7)-)-methyltransferase</fullName>
        <ecNumber evidence="7">2.1.1.33</ecNumber>
    </recommendedName>
    <alternativeName>
        <fullName evidence="7">tRNA (guanine(46)-N(7))-methyltransferase</fullName>
    </alternativeName>
    <alternativeName>
        <fullName evidence="7">tRNA(m7G46)-methyltransferase</fullName>
    </alternativeName>
</protein>
<name>A0A956NBP2_UNCEI</name>
<dbReference type="AlphaFoldDB" id="A0A956NBP2"/>
<keyword evidence="5 7" id="KW-0949">S-adenosyl-L-methionine</keyword>
<dbReference type="InterPro" id="IPR029063">
    <property type="entry name" value="SAM-dependent_MTases_sf"/>
</dbReference>
<dbReference type="Pfam" id="PF02390">
    <property type="entry name" value="Methyltransf_4"/>
    <property type="match status" value="1"/>
</dbReference>
<evidence type="ECO:0000256" key="7">
    <source>
        <dbReference type="HAMAP-Rule" id="MF_01057"/>
    </source>
</evidence>
<keyword evidence="3 7" id="KW-0489">Methyltransferase</keyword>
<dbReference type="EMBL" id="JAGQHS010000021">
    <property type="protein sequence ID" value="MCA9755356.1"/>
    <property type="molecule type" value="Genomic_DNA"/>
</dbReference>
<comment type="function">
    <text evidence="2 7">Catalyzes the formation of N(7)-methylguanine at position 46 (m7G46) in tRNA.</text>
</comment>
<dbReference type="GO" id="GO:0008176">
    <property type="term" value="F:tRNA (guanine(46)-N7)-methyltransferase activity"/>
    <property type="evidence" value="ECO:0007669"/>
    <property type="project" value="UniProtKB-UniRule"/>
</dbReference>
<dbReference type="InterPro" id="IPR003358">
    <property type="entry name" value="tRNA_(Gua-N-7)_MeTrfase_Trmb"/>
</dbReference>
<dbReference type="InterPro" id="IPR055361">
    <property type="entry name" value="tRNA_methyltr_TrmB_bact"/>
</dbReference>
<evidence type="ECO:0000256" key="6">
    <source>
        <dbReference type="ARBA" id="ARBA00022694"/>
    </source>
</evidence>
<dbReference type="CDD" id="cd02440">
    <property type="entry name" value="AdoMet_MTases"/>
    <property type="match status" value="1"/>
</dbReference>
<dbReference type="GO" id="GO:0043527">
    <property type="term" value="C:tRNA methyltransferase complex"/>
    <property type="evidence" value="ECO:0007669"/>
    <property type="project" value="TreeGrafter"/>
</dbReference>
<dbReference type="PANTHER" id="PTHR23417">
    <property type="entry name" value="3-DEOXY-D-MANNO-OCTULOSONIC-ACID TRANSFERASE/TRNA GUANINE-N 7 - -METHYLTRANSFERASE"/>
    <property type="match status" value="1"/>
</dbReference>
<keyword evidence="6 7" id="KW-0819">tRNA processing</keyword>
<dbReference type="SUPFAM" id="SSF53335">
    <property type="entry name" value="S-adenosyl-L-methionine-dependent methyltransferases"/>
    <property type="match status" value="1"/>
</dbReference>
<sequence>MSRYRLPAPLEELPFVIRPDSETPPFDWETVFGRSAPVELEIGSGKGLFLASAGAQYPDRSFLGVERAGKYFRRAVVRIHGAGLENVRIIRTDAFDLLERWIPPGSVAVAHVYFPDPWPKKRHAKRRLLQGELFRGIHKALCPDGVFCLGSDVRPYFDESVAEILGSGQFTQIEWPDDSPDRIATSYAIKYEKEGRGLNYAKFRRLDTK</sequence>
<feature type="binding site" evidence="7">
    <location>
        <position position="120"/>
    </location>
    <ligand>
        <name>substrate</name>
    </ligand>
</feature>
<organism evidence="8 9">
    <name type="scientific">Eiseniibacteriota bacterium</name>
    <dbReference type="NCBI Taxonomy" id="2212470"/>
    <lineage>
        <taxon>Bacteria</taxon>
        <taxon>Candidatus Eiseniibacteriota</taxon>
    </lineage>
</organism>
<feature type="binding site" evidence="7">
    <location>
        <position position="66"/>
    </location>
    <ligand>
        <name>S-adenosyl-L-methionine</name>
        <dbReference type="ChEBI" id="CHEBI:59789"/>
    </ligand>
</feature>
<evidence type="ECO:0000313" key="9">
    <source>
        <dbReference type="Proteomes" id="UP000739538"/>
    </source>
</evidence>
<feature type="binding site" evidence="7">
    <location>
        <position position="93"/>
    </location>
    <ligand>
        <name>S-adenosyl-L-methionine</name>
        <dbReference type="ChEBI" id="CHEBI:59789"/>
    </ligand>
</feature>
<comment type="similarity">
    <text evidence="7">Belongs to the class I-like SAM-binding methyltransferase superfamily. TrmB family.</text>
</comment>
<feature type="binding site" evidence="7">
    <location>
        <position position="116"/>
    </location>
    <ligand>
        <name>S-adenosyl-L-methionine</name>
        <dbReference type="ChEBI" id="CHEBI:59789"/>
    </ligand>
</feature>
<dbReference type="Proteomes" id="UP000739538">
    <property type="component" value="Unassembled WGS sequence"/>
</dbReference>
<feature type="binding site" evidence="7">
    <location>
        <position position="152"/>
    </location>
    <ligand>
        <name>substrate</name>
    </ligand>
</feature>
<dbReference type="PROSITE" id="PS51625">
    <property type="entry name" value="SAM_MT_TRMB"/>
    <property type="match status" value="1"/>
</dbReference>
<evidence type="ECO:0000256" key="4">
    <source>
        <dbReference type="ARBA" id="ARBA00022679"/>
    </source>
</evidence>
<dbReference type="PANTHER" id="PTHR23417:SF14">
    <property type="entry name" value="PENTACOTRIPEPTIDE-REPEAT REGION OF PRORP DOMAIN-CONTAINING PROTEIN"/>
    <property type="match status" value="1"/>
</dbReference>
<dbReference type="Gene3D" id="3.40.50.150">
    <property type="entry name" value="Vaccinia Virus protein VP39"/>
    <property type="match status" value="1"/>
</dbReference>